<dbReference type="SUPFAM" id="SSF48295">
    <property type="entry name" value="TrpR-like"/>
    <property type="match status" value="1"/>
</dbReference>
<proteinExistence type="predicted"/>
<gene>
    <name evidence="2" type="ORF">HNR60_002552</name>
</gene>
<dbReference type="SMART" id="SM00760">
    <property type="entry name" value="Bac_DnaA_C"/>
    <property type="match status" value="1"/>
</dbReference>
<sequence>MQRVVGCVAADFGLDAGLLTAARRGSPRVALARQVAMYLSHVGFALSFETVGRLFGRDRTTVAHACRVVEDSRDDVWMDCRLATLERACGLGAAPAQRATEGRR</sequence>
<dbReference type="CDD" id="cd06571">
    <property type="entry name" value="Bac_DnaA_C"/>
    <property type="match status" value="1"/>
</dbReference>
<protein>
    <submittedName>
        <fullName evidence="2">Chromosomal replication initiation ATPase DnaA</fullName>
    </submittedName>
</protein>
<dbReference type="Proteomes" id="UP000542353">
    <property type="component" value="Unassembled WGS sequence"/>
</dbReference>
<dbReference type="Pfam" id="PF08299">
    <property type="entry name" value="Bac_DnaA_C"/>
    <property type="match status" value="1"/>
</dbReference>
<dbReference type="InterPro" id="IPR013159">
    <property type="entry name" value="DnaA_C"/>
</dbReference>
<evidence type="ECO:0000313" key="2">
    <source>
        <dbReference type="EMBL" id="MBB5047795.1"/>
    </source>
</evidence>
<dbReference type="EMBL" id="JACHIH010000014">
    <property type="protein sequence ID" value="MBB5047795.1"/>
    <property type="molecule type" value="Genomic_DNA"/>
</dbReference>
<dbReference type="GO" id="GO:0006275">
    <property type="term" value="P:regulation of DNA replication"/>
    <property type="evidence" value="ECO:0007669"/>
    <property type="project" value="InterPro"/>
</dbReference>
<organism evidence="2 3">
    <name type="scientific">Rhodopseudomonas rhenobacensis</name>
    <dbReference type="NCBI Taxonomy" id="87461"/>
    <lineage>
        <taxon>Bacteria</taxon>
        <taxon>Pseudomonadati</taxon>
        <taxon>Pseudomonadota</taxon>
        <taxon>Alphaproteobacteria</taxon>
        <taxon>Hyphomicrobiales</taxon>
        <taxon>Nitrobacteraceae</taxon>
        <taxon>Rhodopseudomonas</taxon>
    </lineage>
</organism>
<comment type="caution">
    <text evidence="2">The sequence shown here is derived from an EMBL/GenBank/DDBJ whole genome shotgun (WGS) entry which is preliminary data.</text>
</comment>
<feature type="domain" description="Chromosomal replication initiator DnaA C-terminal" evidence="1">
    <location>
        <begin position="1"/>
        <end position="69"/>
    </location>
</feature>
<name>A0A7W8DZE8_9BRAD</name>
<dbReference type="AlphaFoldDB" id="A0A7W8DZE8"/>
<reference evidence="2 3" key="1">
    <citation type="submission" date="2020-08" db="EMBL/GenBank/DDBJ databases">
        <title>Genomic Encyclopedia of Type Strains, Phase IV (KMG-IV): sequencing the most valuable type-strain genomes for metagenomic binning, comparative biology and taxonomic classification.</title>
        <authorList>
            <person name="Goeker M."/>
        </authorList>
    </citation>
    <scope>NUCLEOTIDE SEQUENCE [LARGE SCALE GENOMIC DNA]</scope>
    <source>
        <strain evidence="2 3">DSM 12706</strain>
    </source>
</reference>
<dbReference type="InterPro" id="IPR010921">
    <property type="entry name" value="Trp_repressor/repl_initiator"/>
</dbReference>
<dbReference type="GO" id="GO:0005524">
    <property type="term" value="F:ATP binding"/>
    <property type="evidence" value="ECO:0007669"/>
    <property type="project" value="InterPro"/>
</dbReference>
<evidence type="ECO:0000313" key="3">
    <source>
        <dbReference type="Proteomes" id="UP000542353"/>
    </source>
</evidence>
<accession>A0A7W8DZE8</accession>
<dbReference type="GO" id="GO:0006270">
    <property type="term" value="P:DNA replication initiation"/>
    <property type="evidence" value="ECO:0007669"/>
    <property type="project" value="InterPro"/>
</dbReference>
<dbReference type="GO" id="GO:0043565">
    <property type="term" value="F:sequence-specific DNA binding"/>
    <property type="evidence" value="ECO:0007669"/>
    <property type="project" value="InterPro"/>
</dbReference>
<dbReference type="Gene3D" id="1.10.1750.10">
    <property type="match status" value="1"/>
</dbReference>
<dbReference type="RefSeq" id="WP_347339342.1">
    <property type="nucleotide sequence ID" value="NZ_JACHIH010000014.1"/>
</dbReference>
<keyword evidence="3" id="KW-1185">Reference proteome</keyword>
<evidence type="ECO:0000259" key="1">
    <source>
        <dbReference type="SMART" id="SM00760"/>
    </source>
</evidence>